<dbReference type="GO" id="GO:0000166">
    <property type="term" value="F:nucleotide binding"/>
    <property type="evidence" value="ECO:0007669"/>
    <property type="project" value="InterPro"/>
</dbReference>
<comment type="subcellular location">
    <subcellularLocation>
        <location evidence="1">Nucleus</location>
    </subcellularLocation>
</comment>
<dbReference type="GO" id="GO:0006384">
    <property type="term" value="P:transcription initiation at RNA polymerase III promoter"/>
    <property type="evidence" value="ECO:0007669"/>
    <property type="project" value="InterPro"/>
</dbReference>
<reference evidence="9" key="2">
    <citation type="submission" date="2020-11" db="EMBL/GenBank/DDBJ databases">
        <authorList>
            <consortium name="DOE Joint Genome Institute"/>
            <person name="Kuo A."/>
            <person name="Miyauchi S."/>
            <person name="Kiss E."/>
            <person name="Drula E."/>
            <person name="Kohler A."/>
            <person name="Sanchez-Garcia M."/>
            <person name="Andreopoulos B."/>
            <person name="Barry K.W."/>
            <person name="Bonito G."/>
            <person name="Buee M."/>
            <person name="Carver A."/>
            <person name="Chen C."/>
            <person name="Cichocki N."/>
            <person name="Clum A."/>
            <person name="Culley D."/>
            <person name="Crous P.W."/>
            <person name="Fauchery L."/>
            <person name="Girlanda M."/>
            <person name="Hayes R."/>
            <person name="Keri Z."/>
            <person name="Labutti K."/>
            <person name="Lipzen A."/>
            <person name="Lombard V."/>
            <person name="Magnuson J."/>
            <person name="Maillard F."/>
            <person name="Morin E."/>
            <person name="Murat C."/>
            <person name="Nolan M."/>
            <person name="Ohm R."/>
            <person name="Pangilinan J."/>
            <person name="Pereira M."/>
            <person name="Perotto S."/>
            <person name="Peter M."/>
            <person name="Riley R."/>
            <person name="Sitrit Y."/>
            <person name="Stielow B."/>
            <person name="Szollosi G."/>
            <person name="Zifcakova L."/>
            <person name="Stursova M."/>
            <person name="Spatafora J.W."/>
            <person name="Tedersoo L."/>
            <person name="Vaario L.-M."/>
            <person name="Yamada A."/>
            <person name="Yan M."/>
            <person name="Wang P."/>
            <person name="Xu J."/>
            <person name="Bruns T."/>
            <person name="Baldrian P."/>
            <person name="Vilgalys R."/>
            <person name="Henrissat B."/>
            <person name="Grigoriev I.V."/>
            <person name="Hibbett D."/>
            <person name="Nagy L.G."/>
            <person name="Martin F.M."/>
        </authorList>
    </citation>
    <scope>NUCLEOTIDE SEQUENCE</scope>
    <source>
        <strain evidence="9">UH-Tt-Lm1</strain>
    </source>
</reference>
<dbReference type="GO" id="GO:0005666">
    <property type="term" value="C:RNA polymerase III complex"/>
    <property type="evidence" value="ECO:0007669"/>
    <property type="project" value="InterPro"/>
</dbReference>
<name>A0A9P6H8H8_9AGAM</name>
<dbReference type="InterPro" id="IPR010997">
    <property type="entry name" value="HRDC-like_sf"/>
</dbReference>
<keyword evidence="6" id="KW-0539">Nucleus</keyword>
<evidence type="ECO:0000313" key="10">
    <source>
        <dbReference type="Proteomes" id="UP000736335"/>
    </source>
</evidence>
<dbReference type="InterPro" id="IPR006590">
    <property type="entry name" value="RNA_pol_Rpb4/RPC9_core"/>
</dbReference>
<dbReference type="EMBL" id="WIUZ02000013">
    <property type="protein sequence ID" value="KAF9781724.1"/>
    <property type="molecule type" value="Genomic_DNA"/>
</dbReference>
<keyword evidence="4" id="KW-0240">DNA-directed RNA polymerase</keyword>
<dbReference type="SMART" id="SM00657">
    <property type="entry name" value="RPOL4c"/>
    <property type="match status" value="1"/>
</dbReference>
<dbReference type="PANTHER" id="PTHR15561">
    <property type="entry name" value="CALCITONIN GENE-RELATED PEPTIDE-RECEPTOR COMPONENT PROTEIN"/>
    <property type="match status" value="1"/>
</dbReference>
<comment type="caution">
    <text evidence="9">The sequence shown here is derived from an EMBL/GenBank/DDBJ whole genome shotgun (WGS) entry which is preliminary data.</text>
</comment>
<dbReference type="InterPro" id="IPR005574">
    <property type="entry name" value="Rpb4/RPC9"/>
</dbReference>
<keyword evidence="10" id="KW-1185">Reference proteome</keyword>
<evidence type="ECO:0000259" key="8">
    <source>
        <dbReference type="SMART" id="SM00657"/>
    </source>
</evidence>
<gene>
    <name evidence="9" type="ORF">BJ322DRAFT_1127886</name>
</gene>
<sequence length="206" mass="22535">MEVVNPRAALLSNLEVLQLLRELEADHLASQKSALKIKKEDEQSGTQNPKNPVENVQVSENLRTIEVEAIQYLTAGYQPSLSLSEGGVEKLVKALAPFALTKAEKLQIVNLVPTEPVELYTIVEELEERLGDQMDAVLGVIRDSISAGGVPAESSTHAAPPSPQAMSEERLFLEEDDITWDYHNEQLFDDTGEGAGIEGDLEAEDN</sequence>
<feature type="domain" description="RNA polymerase Rpb4/RPC9 core" evidence="8">
    <location>
        <begin position="1"/>
        <end position="148"/>
    </location>
</feature>
<accession>A0A9P6H8H8</accession>
<dbReference type="Pfam" id="PF03874">
    <property type="entry name" value="RNA_pol_Rpb4"/>
    <property type="match status" value="1"/>
</dbReference>
<dbReference type="SUPFAM" id="SSF47819">
    <property type="entry name" value="HRDC-like"/>
    <property type="match status" value="1"/>
</dbReference>
<evidence type="ECO:0000256" key="5">
    <source>
        <dbReference type="ARBA" id="ARBA00023163"/>
    </source>
</evidence>
<dbReference type="OrthoDB" id="1746530at2759"/>
<reference evidence="9" key="1">
    <citation type="journal article" date="2020" name="Nat. Commun.">
        <title>Large-scale genome sequencing of mycorrhizal fungi provides insights into the early evolution of symbiotic traits.</title>
        <authorList>
            <person name="Miyauchi S."/>
            <person name="Kiss E."/>
            <person name="Kuo A."/>
            <person name="Drula E."/>
            <person name="Kohler A."/>
            <person name="Sanchez-Garcia M."/>
            <person name="Morin E."/>
            <person name="Andreopoulos B."/>
            <person name="Barry K.W."/>
            <person name="Bonito G."/>
            <person name="Buee M."/>
            <person name="Carver A."/>
            <person name="Chen C."/>
            <person name="Cichocki N."/>
            <person name="Clum A."/>
            <person name="Culley D."/>
            <person name="Crous P.W."/>
            <person name="Fauchery L."/>
            <person name="Girlanda M."/>
            <person name="Hayes R.D."/>
            <person name="Keri Z."/>
            <person name="LaButti K."/>
            <person name="Lipzen A."/>
            <person name="Lombard V."/>
            <person name="Magnuson J."/>
            <person name="Maillard F."/>
            <person name="Murat C."/>
            <person name="Nolan M."/>
            <person name="Ohm R.A."/>
            <person name="Pangilinan J."/>
            <person name="Pereira M.F."/>
            <person name="Perotto S."/>
            <person name="Peter M."/>
            <person name="Pfister S."/>
            <person name="Riley R."/>
            <person name="Sitrit Y."/>
            <person name="Stielow J.B."/>
            <person name="Szollosi G."/>
            <person name="Zifcakova L."/>
            <person name="Stursova M."/>
            <person name="Spatafora J.W."/>
            <person name="Tedersoo L."/>
            <person name="Vaario L.M."/>
            <person name="Yamada A."/>
            <person name="Yan M."/>
            <person name="Wang P."/>
            <person name="Xu J."/>
            <person name="Bruns T."/>
            <person name="Baldrian P."/>
            <person name="Vilgalys R."/>
            <person name="Dunand C."/>
            <person name="Henrissat B."/>
            <person name="Grigoriev I.V."/>
            <person name="Hibbett D."/>
            <person name="Nagy L.G."/>
            <person name="Martin F.M."/>
        </authorList>
    </citation>
    <scope>NUCLEOTIDE SEQUENCE</scope>
    <source>
        <strain evidence="9">UH-Tt-Lm1</strain>
    </source>
</reference>
<dbReference type="Gene3D" id="1.20.1250.40">
    <property type="match status" value="1"/>
</dbReference>
<dbReference type="AlphaFoldDB" id="A0A9P6H8H8"/>
<proteinExistence type="inferred from homology"/>
<feature type="region of interest" description="Disordered" evidence="7">
    <location>
        <begin position="37"/>
        <end position="57"/>
    </location>
</feature>
<evidence type="ECO:0000256" key="2">
    <source>
        <dbReference type="ARBA" id="ARBA00006898"/>
    </source>
</evidence>
<dbReference type="PANTHER" id="PTHR15561:SF0">
    <property type="entry name" value="DNA-DIRECTED RNA POLYMERASE III SUBUNIT RPC9"/>
    <property type="match status" value="1"/>
</dbReference>
<evidence type="ECO:0000256" key="6">
    <source>
        <dbReference type="ARBA" id="ARBA00023242"/>
    </source>
</evidence>
<dbReference type="InterPro" id="IPR038846">
    <property type="entry name" value="RPC9"/>
</dbReference>
<organism evidence="9 10">
    <name type="scientific">Thelephora terrestris</name>
    <dbReference type="NCBI Taxonomy" id="56493"/>
    <lineage>
        <taxon>Eukaryota</taxon>
        <taxon>Fungi</taxon>
        <taxon>Dikarya</taxon>
        <taxon>Basidiomycota</taxon>
        <taxon>Agaricomycotina</taxon>
        <taxon>Agaricomycetes</taxon>
        <taxon>Thelephorales</taxon>
        <taxon>Thelephoraceae</taxon>
        <taxon>Thelephora</taxon>
    </lineage>
</organism>
<evidence type="ECO:0000256" key="7">
    <source>
        <dbReference type="SAM" id="MobiDB-lite"/>
    </source>
</evidence>
<keyword evidence="5" id="KW-0804">Transcription</keyword>
<evidence type="ECO:0000256" key="4">
    <source>
        <dbReference type="ARBA" id="ARBA00022478"/>
    </source>
</evidence>
<feature type="compositionally biased region" description="Polar residues" evidence="7">
    <location>
        <begin position="44"/>
        <end position="57"/>
    </location>
</feature>
<evidence type="ECO:0000313" key="9">
    <source>
        <dbReference type="EMBL" id="KAF9781724.1"/>
    </source>
</evidence>
<evidence type="ECO:0000256" key="1">
    <source>
        <dbReference type="ARBA" id="ARBA00004123"/>
    </source>
</evidence>
<evidence type="ECO:0000256" key="3">
    <source>
        <dbReference type="ARBA" id="ARBA00016672"/>
    </source>
</evidence>
<comment type="similarity">
    <text evidence="2">Belongs to the eukaryotic RPC9 RNA polymerase subunit family.</text>
</comment>
<dbReference type="InterPro" id="IPR038324">
    <property type="entry name" value="Rpb4/RPC9_sf"/>
</dbReference>
<dbReference type="Proteomes" id="UP000736335">
    <property type="component" value="Unassembled WGS sequence"/>
</dbReference>
<protein>
    <recommendedName>
        <fullName evidence="3">DNA-directed RNA polymerase III subunit RPC9</fullName>
    </recommendedName>
</protein>